<accession>A0ACD5Y1D4</accession>
<dbReference type="EnsemblPlants" id="AVESA.00010b.r2.5CG0887260.1">
    <property type="protein sequence ID" value="AVESA.00010b.r2.5CG0887260.1.CDS.1"/>
    <property type="gene ID" value="AVESA.00010b.r2.5CG0887260"/>
</dbReference>
<dbReference type="Proteomes" id="UP001732700">
    <property type="component" value="Chromosome 5C"/>
</dbReference>
<reference evidence="1" key="2">
    <citation type="submission" date="2025-09" db="UniProtKB">
        <authorList>
            <consortium name="EnsemblPlants"/>
        </authorList>
    </citation>
    <scope>IDENTIFICATION</scope>
</reference>
<protein>
    <submittedName>
        <fullName evidence="1">Uncharacterized protein</fullName>
    </submittedName>
</protein>
<reference evidence="1" key="1">
    <citation type="submission" date="2021-05" db="EMBL/GenBank/DDBJ databases">
        <authorList>
            <person name="Scholz U."/>
            <person name="Mascher M."/>
            <person name="Fiebig A."/>
        </authorList>
    </citation>
    <scope>NUCLEOTIDE SEQUENCE [LARGE SCALE GENOMIC DNA]</scope>
</reference>
<keyword evidence="2" id="KW-1185">Reference proteome</keyword>
<sequence length="130" mass="14994">MLETPHNSWNMFNIVIKTIQEWNLEDKLFSFILDNASVNTAMVNLLRENLKNKGVLPIEGKLLHVRRRTHVLNIIVQDGLREIKPIVNNIRKSAKFVKSSQGRVEKFLEIIIQEGLTAKYKSPSVDVTTR</sequence>
<evidence type="ECO:0000313" key="1">
    <source>
        <dbReference type="EnsemblPlants" id="AVESA.00010b.r2.5CG0887260.1.CDS.1"/>
    </source>
</evidence>
<organism evidence="1 2">
    <name type="scientific">Avena sativa</name>
    <name type="common">Oat</name>
    <dbReference type="NCBI Taxonomy" id="4498"/>
    <lineage>
        <taxon>Eukaryota</taxon>
        <taxon>Viridiplantae</taxon>
        <taxon>Streptophyta</taxon>
        <taxon>Embryophyta</taxon>
        <taxon>Tracheophyta</taxon>
        <taxon>Spermatophyta</taxon>
        <taxon>Magnoliopsida</taxon>
        <taxon>Liliopsida</taxon>
        <taxon>Poales</taxon>
        <taxon>Poaceae</taxon>
        <taxon>BOP clade</taxon>
        <taxon>Pooideae</taxon>
        <taxon>Poodae</taxon>
        <taxon>Poeae</taxon>
        <taxon>Poeae Chloroplast Group 1 (Aveneae type)</taxon>
        <taxon>Aveninae</taxon>
        <taxon>Avena</taxon>
    </lineage>
</organism>
<name>A0ACD5Y1D4_AVESA</name>
<evidence type="ECO:0000313" key="2">
    <source>
        <dbReference type="Proteomes" id="UP001732700"/>
    </source>
</evidence>
<proteinExistence type="predicted"/>